<dbReference type="GO" id="GO:0008168">
    <property type="term" value="F:methyltransferase activity"/>
    <property type="evidence" value="ECO:0007669"/>
    <property type="project" value="UniProtKB-KW"/>
</dbReference>
<evidence type="ECO:0000256" key="3">
    <source>
        <dbReference type="ARBA" id="ARBA00022552"/>
    </source>
</evidence>
<dbReference type="InterPro" id="IPR019614">
    <property type="entry name" value="SAM-dep_methyl-trfase"/>
</dbReference>
<dbReference type="EMBL" id="JAAYEE010000022">
    <property type="protein sequence ID" value="NLW34109.1"/>
    <property type="molecule type" value="Genomic_DNA"/>
</dbReference>
<keyword evidence="7" id="KW-0694">RNA-binding</keyword>
<dbReference type="GO" id="GO:0003723">
    <property type="term" value="F:RNA binding"/>
    <property type="evidence" value="ECO:0007669"/>
    <property type="project" value="UniProtKB-KW"/>
</dbReference>
<dbReference type="GO" id="GO:0032259">
    <property type="term" value="P:methylation"/>
    <property type="evidence" value="ECO:0007669"/>
    <property type="project" value="UniProtKB-KW"/>
</dbReference>
<keyword evidence="4 10" id="KW-0489">Methyltransferase</keyword>
<dbReference type="InterPro" id="IPR015947">
    <property type="entry name" value="PUA-like_sf"/>
</dbReference>
<dbReference type="Gene3D" id="2.30.130.10">
    <property type="entry name" value="PUA domain"/>
    <property type="match status" value="1"/>
</dbReference>
<dbReference type="Proteomes" id="UP000777265">
    <property type="component" value="Unassembled WGS sequence"/>
</dbReference>
<comment type="similarity">
    <text evidence="8">Belongs to the methyltransferase superfamily. RlmI family.</text>
</comment>
<dbReference type="Gene3D" id="3.30.750.80">
    <property type="entry name" value="RNA methyltransferase domain (HRMD) like"/>
    <property type="match status" value="1"/>
</dbReference>
<evidence type="ECO:0000256" key="1">
    <source>
        <dbReference type="ARBA" id="ARBA00004496"/>
    </source>
</evidence>
<proteinExistence type="inferred from homology"/>
<reference evidence="10" key="1">
    <citation type="journal article" date="2020" name="Biotechnol. Biofuels">
        <title>New insights from the biogas microbiome by comprehensive genome-resolved metagenomics of nearly 1600 species originating from multiple anaerobic digesters.</title>
        <authorList>
            <person name="Campanaro S."/>
            <person name="Treu L."/>
            <person name="Rodriguez-R L.M."/>
            <person name="Kovalovszki A."/>
            <person name="Ziels R.M."/>
            <person name="Maus I."/>
            <person name="Zhu X."/>
            <person name="Kougias P.G."/>
            <person name="Basile A."/>
            <person name="Luo G."/>
            <person name="Schluter A."/>
            <person name="Konstantinidis K.T."/>
            <person name="Angelidaki I."/>
        </authorList>
    </citation>
    <scope>NUCLEOTIDE SEQUENCE</scope>
    <source>
        <strain evidence="10">AS06rmzACSIP_7</strain>
    </source>
</reference>
<protein>
    <submittedName>
        <fullName evidence="10">Class I SAM-dependent rRNA methyltransferase</fullName>
    </submittedName>
</protein>
<dbReference type="AlphaFoldDB" id="A0A971M1U0"/>
<dbReference type="InterPro" id="IPR041532">
    <property type="entry name" value="RlmI-like_PUA"/>
</dbReference>
<evidence type="ECO:0000256" key="2">
    <source>
        <dbReference type="ARBA" id="ARBA00022490"/>
    </source>
</evidence>
<dbReference type="CDD" id="cd21153">
    <property type="entry name" value="PUA_RlmI"/>
    <property type="match status" value="1"/>
</dbReference>
<dbReference type="SUPFAM" id="SSF53335">
    <property type="entry name" value="S-adenosyl-L-methionine-dependent methyltransferases"/>
    <property type="match status" value="1"/>
</dbReference>
<dbReference type="CDD" id="cd11572">
    <property type="entry name" value="RlmI_M_like"/>
    <property type="match status" value="1"/>
</dbReference>
<dbReference type="SUPFAM" id="SSF88697">
    <property type="entry name" value="PUA domain-like"/>
    <property type="match status" value="1"/>
</dbReference>
<evidence type="ECO:0000256" key="5">
    <source>
        <dbReference type="ARBA" id="ARBA00022679"/>
    </source>
</evidence>
<keyword evidence="3" id="KW-0698">rRNA processing</keyword>
<dbReference type="GO" id="GO:0005737">
    <property type="term" value="C:cytoplasm"/>
    <property type="evidence" value="ECO:0007669"/>
    <property type="project" value="UniProtKB-SubCell"/>
</dbReference>
<dbReference type="InterPro" id="IPR029063">
    <property type="entry name" value="SAM-dependent_MTases_sf"/>
</dbReference>
<comment type="caution">
    <text evidence="10">The sequence shown here is derived from an EMBL/GenBank/DDBJ whole genome shotgun (WGS) entry which is preliminary data.</text>
</comment>
<dbReference type="GO" id="GO:0006364">
    <property type="term" value="P:rRNA processing"/>
    <property type="evidence" value="ECO:0007669"/>
    <property type="project" value="UniProtKB-KW"/>
</dbReference>
<keyword evidence="6" id="KW-0949">S-adenosyl-L-methionine</keyword>
<comment type="subcellular location">
    <subcellularLocation>
        <location evidence="1">Cytoplasm</location>
    </subcellularLocation>
</comment>
<feature type="domain" description="PUA" evidence="9">
    <location>
        <begin position="2"/>
        <end position="87"/>
    </location>
</feature>
<gene>
    <name evidence="10" type="ORF">GXY80_01315</name>
</gene>
<accession>A0A971M1U0</accession>
<dbReference type="InterPro" id="IPR036974">
    <property type="entry name" value="PUA_sf"/>
</dbReference>
<evidence type="ECO:0000313" key="10">
    <source>
        <dbReference type="EMBL" id="NLW34109.1"/>
    </source>
</evidence>
<dbReference type="InterPro" id="IPR002478">
    <property type="entry name" value="PUA"/>
</dbReference>
<evidence type="ECO:0000256" key="8">
    <source>
        <dbReference type="ARBA" id="ARBA00038091"/>
    </source>
</evidence>
<dbReference type="PANTHER" id="PTHR42873:SF1">
    <property type="entry name" value="S-ADENOSYLMETHIONINE-DEPENDENT METHYLTRANSFERASE DOMAIN-CONTAINING PROTEIN"/>
    <property type="match status" value="1"/>
</dbReference>
<dbReference type="Gene3D" id="3.40.50.150">
    <property type="entry name" value="Vaccinia Virus protein VP39"/>
    <property type="match status" value="1"/>
</dbReference>
<dbReference type="Pfam" id="PF17785">
    <property type="entry name" value="PUA_3"/>
    <property type="match status" value="1"/>
</dbReference>
<dbReference type="SMART" id="SM00359">
    <property type="entry name" value="PUA"/>
    <property type="match status" value="1"/>
</dbReference>
<evidence type="ECO:0000313" key="11">
    <source>
        <dbReference type="Proteomes" id="UP000777265"/>
    </source>
</evidence>
<evidence type="ECO:0000256" key="6">
    <source>
        <dbReference type="ARBA" id="ARBA00022691"/>
    </source>
</evidence>
<dbReference type="PROSITE" id="PS50890">
    <property type="entry name" value="PUA"/>
    <property type="match status" value="1"/>
</dbReference>
<keyword evidence="5" id="KW-0808">Transferase</keyword>
<dbReference type="PANTHER" id="PTHR42873">
    <property type="entry name" value="RIBOSOMAL RNA LARGE SUBUNIT METHYLTRANSFERASE"/>
    <property type="match status" value="1"/>
</dbReference>
<reference evidence="10" key="2">
    <citation type="submission" date="2020-01" db="EMBL/GenBank/DDBJ databases">
        <authorList>
            <person name="Campanaro S."/>
        </authorList>
    </citation>
    <scope>NUCLEOTIDE SEQUENCE</scope>
    <source>
        <strain evidence="10">AS06rmzACSIP_7</strain>
    </source>
</reference>
<organism evidence="10 11">
    <name type="scientific">Syntrophorhabdus aromaticivorans</name>
    <dbReference type="NCBI Taxonomy" id="328301"/>
    <lineage>
        <taxon>Bacteria</taxon>
        <taxon>Pseudomonadati</taxon>
        <taxon>Thermodesulfobacteriota</taxon>
        <taxon>Syntrophorhabdia</taxon>
        <taxon>Syntrophorhabdales</taxon>
        <taxon>Syntrophorhabdaceae</taxon>
        <taxon>Syntrophorhabdus</taxon>
    </lineage>
</organism>
<evidence type="ECO:0000256" key="4">
    <source>
        <dbReference type="ARBA" id="ARBA00022603"/>
    </source>
</evidence>
<sequence length="390" mass="43293">MVTLTVKQKRIGPITGCHPWVFSQALVRIPDGMQPGVPVRLKSENGLFLAAGYFNSYSQIAVRLWGYDETEEVNENFFAGRIEKAYRQRARYVARPGTNAYRVVNGESDLLPGLIVDKYGDYVVVQFHTRGIESWKREIVAALERVIAPAGIYERSDVAVRKADGLDSAAGLLGGTIPDLITIEENGFRFLVDVRHGQKTGFFLDQRDKRQAFMKYTKDTAALNCFSYTGGFSVYALAGGARAVTSVDSSEAALRLAKENVMLNGFDVGKCEFVCGDAKAYLRDCPDTFDAIVLDPPAFIRDRRKQHEGIAGYKTINERAVKILSRSGILVTCSCSTHLSLAEFRYLISEVGGRTKRPLKLLEVYTHGIDHPRLVSFTEGDYLKCLFVAG</sequence>
<evidence type="ECO:0000256" key="7">
    <source>
        <dbReference type="ARBA" id="ARBA00022884"/>
    </source>
</evidence>
<evidence type="ECO:0000259" key="9">
    <source>
        <dbReference type="SMART" id="SM00359"/>
    </source>
</evidence>
<name>A0A971M1U0_9BACT</name>
<dbReference type="CDD" id="cd02440">
    <property type="entry name" value="AdoMet_MTases"/>
    <property type="match status" value="1"/>
</dbReference>
<keyword evidence="2" id="KW-0963">Cytoplasm</keyword>
<dbReference type="Pfam" id="PF10672">
    <property type="entry name" value="Methyltrans_SAM"/>
    <property type="match status" value="1"/>
</dbReference>